<proteinExistence type="predicted"/>
<dbReference type="GO" id="GO:0003824">
    <property type="term" value="F:catalytic activity"/>
    <property type="evidence" value="ECO:0007669"/>
    <property type="project" value="InterPro"/>
</dbReference>
<keyword evidence="2" id="KW-1185">Reference proteome</keyword>
<dbReference type="InterPro" id="IPR036648">
    <property type="entry name" value="CN_Hdrase_a/SCN_Hdrase_g_sf"/>
</dbReference>
<dbReference type="InterPro" id="IPR030976">
    <property type="entry name" value="Mod_pep_NH_fam"/>
</dbReference>
<dbReference type="SUPFAM" id="SSF56209">
    <property type="entry name" value="Nitrile hydratase alpha chain"/>
    <property type="match status" value="1"/>
</dbReference>
<evidence type="ECO:0000313" key="2">
    <source>
        <dbReference type="Proteomes" id="UP000023435"/>
    </source>
</evidence>
<name>A0A120AGT1_9GAMM</name>
<sequence length="106" mass="11549">MATRKPPGGEHTPFDPAVADKLLELLSTDNDFRDLFAKDPVAAVRKAGHDIPEDALMACMTTVQIAPKEEIAQARALIKDFLTSAAAYNNPHCFEAGRILSTLEKK</sequence>
<dbReference type="GeneID" id="97901406"/>
<organism evidence="1 2">
    <name type="scientific">Lysobacter capsici AZ78</name>
    <dbReference type="NCBI Taxonomy" id="1444315"/>
    <lineage>
        <taxon>Bacteria</taxon>
        <taxon>Pseudomonadati</taxon>
        <taxon>Pseudomonadota</taxon>
        <taxon>Gammaproteobacteria</taxon>
        <taxon>Lysobacterales</taxon>
        <taxon>Lysobacteraceae</taxon>
        <taxon>Lysobacter</taxon>
    </lineage>
</organism>
<dbReference type="AlphaFoldDB" id="A0A120AGT1"/>
<dbReference type="OrthoDB" id="6008593at2"/>
<dbReference type="NCBIfam" id="TIGR04509">
    <property type="entry name" value="mod_pep_NH_fam"/>
    <property type="match status" value="1"/>
</dbReference>
<gene>
    <name evidence="1" type="ORF">AZ78_2639</name>
</gene>
<reference evidence="1 2" key="1">
    <citation type="journal article" date="2014" name="Genome Announc.">
        <title>Draft Genome Sequence of Lysobacter capsici AZ78, a Bacterium Antagonistic to Plant-Pathogenic Oomycetes.</title>
        <authorList>
            <person name="Puopolo G."/>
            <person name="Sonego P."/>
            <person name="Engelen K."/>
            <person name="Pertot I."/>
        </authorList>
    </citation>
    <scope>NUCLEOTIDE SEQUENCE [LARGE SCALE GENOMIC DNA]</scope>
    <source>
        <strain evidence="1 2">AZ78</strain>
    </source>
</reference>
<accession>A0A120AGT1</accession>
<dbReference type="EMBL" id="JAJA02000001">
    <property type="protein sequence ID" value="KWS05088.1"/>
    <property type="molecule type" value="Genomic_DNA"/>
</dbReference>
<dbReference type="RefSeq" id="WP_036115012.1">
    <property type="nucleotide sequence ID" value="NZ_JAJA02000001.1"/>
</dbReference>
<protein>
    <submittedName>
        <fullName evidence="1">Uncharacterized protein</fullName>
    </submittedName>
</protein>
<comment type="caution">
    <text evidence="1">The sequence shown here is derived from an EMBL/GenBank/DDBJ whole genome shotgun (WGS) entry which is preliminary data.</text>
</comment>
<dbReference type="Proteomes" id="UP000023435">
    <property type="component" value="Unassembled WGS sequence"/>
</dbReference>
<dbReference type="GO" id="GO:0046914">
    <property type="term" value="F:transition metal ion binding"/>
    <property type="evidence" value="ECO:0007669"/>
    <property type="project" value="InterPro"/>
</dbReference>
<evidence type="ECO:0000313" key="1">
    <source>
        <dbReference type="EMBL" id="KWS05088.1"/>
    </source>
</evidence>